<organism evidence="3 4">
    <name type="scientific">Paenibacillus aurantius</name>
    <dbReference type="NCBI Taxonomy" id="2918900"/>
    <lineage>
        <taxon>Bacteria</taxon>
        <taxon>Bacillati</taxon>
        <taxon>Bacillota</taxon>
        <taxon>Bacilli</taxon>
        <taxon>Bacillales</taxon>
        <taxon>Paenibacillaceae</taxon>
        <taxon>Paenibacillus</taxon>
    </lineage>
</organism>
<evidence type="ECO:0000256" key="1">
    <source>
        <dbReference type="ARBA" id="ARBA00023125"/>
    </source>
</evidence>
<reference evidence="3 4" key="1">
    <citation type="submission" date="2022-02" db="EMBL/GenBank/DDBJ databases">
        <title>Paenibacillus sp. MBLB1776 Whole Genome Shotgun Sequencing.</title>
        <authorList>
            <person name="Hwang C.Y."/>
            <person name="Cho E.-S."/>
            <person name="Seo M.-J."/>
        </authorList>
    </citation>
    <scope>NUCLEOTIDE SEQUENCE [LARGE SCALE GENOMIC DNA]</scope>
    <source>
        <strain evidence="3 4">MBLB1776</strain>
    </source>
</reference>
<dbReference type="SMART" id="SM00530">
    <property type="entry name" value="HTH_XRE"/>
    <property type="match status" value="1"/>
</dbReference>
<dbReference type="SUPFAM" id="SSF47413">
    <property type="entry name" value="lambda repressor-like DNA-binding domains"/>
    <property type="match status" value="1"/>
</dbReference>
<dbReference type="InterPro" id="IPR001387">
    <property type="entry name" value="Cro/C1-type_HTH"/>
</dbReference>
<evidence type="ECO:0000259" key="2">
    <source>
        <dbReference type="PROSITE" id="PS50943"/>
    </source>
</evidence>
<dbReference type="RefSeq" id="WP_315605852.1">
    <property type="nucleotide sequence ID" value="NZ_CP130318.1"/>
</dbReference>
<dbReference type="KEGG" id="paun:MJA45_03155"/>
<name>A0AA96LEZ0_9BACL</name>
<evidence type="ECO:0000313" key="4">
    <source>
        <dbReference type="Proteomes" id="UP001305702"/>
    </source>
</evidence>
<dbReference type="InterPro" id="IPR050807">
    <property type="entry name" value="TransReg_Diox_bact_type"/>
</dbReference>
<dbReference type="CDD" id="cd00093">
    <property type="entry name" value="HTH_XRE"/>
    <property type="match status" value="1"/>
</dbReference>
<dbReference type="EMBL" id="CP130318">
    <property type="protein sequence ID" value="WNQ12075.1"/>
    <property type="molecule type" value="Genomic_DNA"/>
</dbReference>
<dbReference type="Gene3D" id="1.10.260.40">
    <property type="entry name" value="lambda repressor-like DNA-binding domains"/>
    <property type="match status" value="1"/>
</dbReference>
<dbReference type="GO" id="GO:0003677">
    <property type="term" value="F:DNA binding"/>
    <property type="evidence" value="ECO:0007669"/>
    <property type="project" value="UniProtKB-KW"/>
</dbReference>
<accession>A0AA96LEZ0</accession>
<dbReference type="PANTHER" id="PTHR46797">
    <property type="entry name" value="HTH-TYPE TRANSCRIPTIONAL REGULATOR"/>
    <property type="match status" value="1"/>
</dbReference>
<dbReference type="GO" id="GO:0005829">
    <property type="term" value="C:cytosol"/>
    <property type="evidence" value="ECO:0007669"/>
    <property type="project" value="TreeGrafter"/>
</dbReference>
<dbReference type="Pfam" id="PF01381">
    <property type="entry name" value="HTH_3"/>
    <property type="match status" value="1"/>
</dbReference>
<dbReference type="PROSITE" id="PS50943">
    <property type="entry name" value="HTH_CROC1"/>
    <property type="match status" value="1"/>
</dbReference>
<proteinExistence type="predicted"/>
<feature type="domain" description="HTH cro/C1-type" evidence="2">
    <location>
        <begin position="11"/>
        <end position="65"/>
    </location>
</feature>
<dbReference type="GO" id="GO:0003700">
    <property type="term" value="F:DNA-binding transcription factor activity"/>
    <property type="evidence" value="ECO:0007669"/>
    <property type="project" value="TreeGrafter"/>
</dbReference>
<evidence type="ECO:0000313" key="3">
    <source>
        <dbReference type="EMBL" id="WNQ12075.1"/>
    </source>
</evidence>
<dbReference type="InterPro" id="IPR010982">
    <property type="entry name" value="Lambda_DNA-bd_dom_sf"/>
</dbReference>
<dbReference type="Proteomes" id="UP001305702">
    <property type="component" value="Chromosome"/>
</dbReference>
<keyword evidence="4" id="KW-1185">Reference proteome</keyword>
<keyword evidence="1" id="KW-0238">DNA-binding</keyword>
<gene>
    <name evidence="3" type="ORF">MJA45_03155</name>
</gene>
<sequence>MHLEAIFGKILKSLRIKQELTQDKLAEISTLERTFISMMERGKSQPSLTTIFELAKALKIKPSELVRLIELEFENQTTTRYKKKP</sequence>
<dbReference type="PANTHER" id="PTHR46797:SF1">
    <property type="entry name" value="METHYLPHOSPHONATE SYNTHASE"/>
    <property type="match status" value="1"/>
</dbReference>
<dbReference type="AlphaFoldDB" id="A0AA96LEZ0"/>
<protein>
    <submittedName>
        <fullName evidence="3">Helix-turn-helix transcriptional regulator</fullName>
    </submittedName>
</protein>